<feature type="transmembrane region" description="Helical" evidence="7">
    <location>
        <begin position="33"/>
        <end position="52"/>
    </location>
</feature>
<proteinExistence type="predicted"/>
<comment type="caution">
    <text evidence="8">The sequence shown here is derived from an EMBL/GenBank/DDBJ whole genome shotgun (WGS) entry which is preliminary data.</text>
</comment>
<sequence>MDQILWGVTSIFIISVVICMIEAVIGDSIFDRVVSIDALTSITIAILGLIAAVNEAAIFIDVALVYALIAFIGTLAVSKYQEGRDIGE</sequence>
<dbReference type="AlphaFoldDB" id="A0A133VM01"/>
<dbReference type="PANTHER" id="PTHR34702:SF1">
    <property type="entry name" value="NA(+)_H(+) ANTIPORTER SUBUNIT F"/>
    <property type="match status" value="1"/>
</dbReference>
<organism evidence="8 9">
    <name type="scientific">candidate division MSBL1 archaeon SCGC-AAA382C18</name>
    <dbReference type="NCBI Taxonomy" id="1698281"/>
    <lineage>
        <taxon>Archaea</taxon>
        <taxon>Methanobacteriati</taxon>
        <taxon>Methanobacteriota</taxon>
        <taxon>candidate division MSBL1</taxon>
    </lineage>
</organism>
<feature type="transmembrane region" description="Helical" evidence="7">
    <location>
        <begin position="58"/>
        <end position="77"/>
    </location>
</feature>
<dbReference type="InterPro" id="IPR007208">
    <property type="entry name" value="MrpF/PhaF-like"/>
</dbReference>
<dbReference type="EMBL" id="LHYF01000002">
    <property type="protein sequence ID" value="KXB07433.1"/>
    <property type="molecule type" value="Genomic_DNA"/>
</dbReference>
<protein>
    <recommendedName>
        <fullName evidence="10">Cation:proton antiporter</fullName>
    </recommendedName>
</protein>
<gene>
    <name evidence="8" type="ORF">AKJ52_00305</name>
</gene>
<keyword evidence="6 7" id="KW-0472">Membrane</keyword>
<evidence type="ECO:0000313" key="8">
    <source>
        <dbReference type="EMBL" id="KXB07433.1"/>
    </source>
</evidence>
<comment type="subcellular location">
    <subcellularLocation>
        <location evidence="1">Cell membrane</location>
        <topology evidence="1">Multi-pass membrane protein</topology>
    </subcellularLocation>
</comment>
<evidence type="ECO:0000256" key="5">
    <source>
        <dbReference type="ARBA" id="ARBA00022989"/>
    </source>
</evidence>
<evidence type="ECO:0000256" key="4">
    <source>
        <dbReference type="ARBA" id="ARBA00022692"/>
    </source>
</evidence>
<evidence type="ECO:0000256" key="2">
    <source>
        <dbReference type="ARBA" id="ARBA00022448"/>
    </source>
</evidence>
<evidence type="ECO:0000313" key="9">
    <source>
        <dbReference type="Proteomes" id="UP000070404"/>
    </source>
</evidence>
<keyword evidence="2" id="KW-0813">Transport</keyword>
<dbReference type="PANTHER" id="PTHR34702">
    <property type="entry name" value="NA(+)/H(+) ANTIPORTER SUBUNIT F1"/>
    <property type="match status" value="1"/>
</dbReference>
<keyword evidence="9" id="KW-1185">Reference proteome</keyword>
<keyword evidence="3" id="KW-1003">Cell membrane</keyword>
<dbReference type="GO" id="GO:0005886">
    <property type="term" value="C:plasma membrane"/>
    <property type="evidence" value="ECO:0007669"/>
    <property type="project" value="UniProtKB-SubCell"/>
</dbReference>
<evidence type="ECO:0000256" key="6">
    <source>
        <dbReference type="ARBA" id="ARBA00023136"/>
    </source>
</evidence>
<evidence type="ECO:0000256" key="7">
    <source>
        <dbReference type="SAM" id="Phobius"/>
    </source>
</evidence>
<feature type="transmembrane region" description="Helical" evidence="7">
    <location>
        <begin position="6"/>
        <end position="26"/>
    </location>
</feature>
<dbReference type="GO" id="GO:0015385">
    <property type="term" value="F:sodium:proton antiporter activity"/>
    <property type="evidence" value="ECO:0007669"/>
    <property type="project" value="TreeGrafter"/>
</dbReference>
<reference evidence="8 9" key="1">
    <citation type="journal article" date="2016" name="Sci. Rep.">
        <title>Metabolic traits of an uncultured archaeal lineage -MSBL1- from brine pools of the Red Sea.</title>
        <authorList>
            <person name="Mwirichia R."/>
            <person name="Alam I."/>
            <person name="Rashid M."/>
            <person name="Vinu M."/>
            <person name="Ba-Alawi W."/>
            <person name="Anthony Kamau A."/>
            <person name="Kamanda Ngugi D."/>
            <person name="Goker M."/>
            <person name="Klenk H.P."/>
            <person name="Bajic V."/>
            <person name="Stingl U."/>
        </authorList>
    </citation>
    <scope>NUCLEOTIDE SEQUENCE [LARGE SCALE GENOMIC DNA]</scope>
    <source>
        <strain evidence="8">SCGC-AAA382C18</strain>
    </source>
</reference>
<dbReference type="Proteomes" id="UP000070404">
    <property type="component" value="Unassembled WGS sequence"/>
</dbReference>
<dbReference type="Pfam" id="PF04066">
    <property type="entry name" value="MrpF_PhaF"/>
    <property type="match status" value="1"/>
</dbReference>
<evidence type="ECO:0008006" key="10">
    <source>
        <dbReference type="Google" id="ProtNLM"/>
    </source>
</evidence>
<keyword evidence="4 7" id="KW-0812">Transmembrane</keyword>
<keyword evidence="5 7" id="KW-1133">Transmembrane helix</keyword>
<evidence type="ECO:0000256" key="1">
    <source>
        <dbReference type="ARBA" id="ARBA00004651"/>
    </source>
</evidence>
<accession>A0A133VM01</accession>
<name>A0A133VM01_9EURY</name>
<evidence type="ECO:0000256" key="3">
    <source>
        <dbReference type="ARBA" id="ARBA00022475"/>
    </source>
</evidence>